<dbReference type="Pfam" id="PF02687">
    <property type="entry name" value="FtsX"/>
    <property type="match status" value="1"/>
</dbReference>
<dbReference type="AlphaFoldDB" id="A0A941DZN0"/>
<dbReference type="GO" id="GO:0005886">
    <property type="term" value="C:plasma membrane"/>
    <property type="evidence" value="ECO:0007669"/>
    <property type="project" value="UniProtKB-SubCell"/>
</dbReference>
<evidence type="ECO:0000256" key="7">
    <source>
        <dbReference type="SAM" id="Phobius"/>
    </source>
</evidence>
<accession>A0A941DZN0</accession>
<dbReference type="InterPro" id="IPR025857">
    <property type="entry name" value="MacB_PCD"/>
</dbReference>
<feature type="transmembrane region" description="Helical" evidence="7">
    <location>
        <begin position="290"/>
        <end position="317"/>
    </location>
</feature>
<dbReference type="RefSeq" id="WP_212674870.1">
    <property type="nucleotide sequence ID" value="NZ_JAGSPJ010000002.1"/>
</dbReference>
<keyword evidence="4 7" id="KW-1133">Transmembrane helix</keyword>
<evidence type="ECO:0000256" key="1">
    <source>
        <dbReference type="ARBA" id="ARBA00004651"/>
    </source>
</evidence>
<evidence type="ECO:0000256" key="5">
    <source>
        <dbReference type="ARBA" id="ARBA00023136"/>
    </source>
</evidence>
<evidence type="ECO:0000256" key="4">
    <source>
        <dbReference type="ARBA" id="ARBA00022989"/>
    </source>
</evidence>
<keyword evidence="3 7" id="KW-0812">Transmembrane</keyword>
<dbReference type="InterPro" id="IPR050250">
    <property type="entry name" value="Macrolide_Exporter_MacB"/>
</dbReference>
<proteinExistence type="inferred from homology"/>
<evidence type="ECO:0000259" key="8">
    <source>
        <dbReference type="Pfam" id="PF02687"/>
    </source>
</evidence>
<dbReference type="Proteomes" id="UP000678545">
    <property type="component" value="Unassembled WGS sequence"/>
</dbReference>
<dbReference type="PANTHER" id="PTHR30572">
    <property type="entry name" value="MEMBRANE COMPONENT OF TRANSPORTER-RELATED"/>
    <property type="match status" value="1"/>
</dbReference>
<keyword evidence="2" id="KW-1003">Cell membrane</keyword>
<evidence type="ECO:0000256" key="6">
    <source>
        <dbReference type="ARBA" id="ARBA00038076"/>
    </source>
</evidence>
<feature type="transmembrane region" description="Helical" evidence="7">
    <location>
        <begin position="337"/>
        <end position="360"/>
    </location>
</feature>
<gene>
    <name evidence="10" type="ORF">KDM90_07045</name>
</gene>
<dbReference type="GO" id="GO:0022857">
    <property type="term" value="F:transmembrane transporter activity"/>
    <property type="evidence" value="ECO:0007669"/>
    <property type="project" value="TreeGrafter"/>
</dbReference>
<comment type="similarity">
    <text evidence="6">Belongs to the ABC-4 integral membrane protein family.</text>
</comment>
<evidence type="ECO:0000313" key="11">
    <source>
        <dbReference type="Proteomes" id="UP000678545"/>
    </source>
</evidence>
<dbReference type="InterPro" id="IPR003838">
    <property type="entry name" value="ABC3_permease_C"/>
</dbReference>
<evidence type="ECO:0000256" key="3">
    <source>
        <dbReference type="ARBA" id="ARBA00022692"/>
    </source>
</evidence>
<protein>
    <submittedName>
        <fullName evidence="10">FtsX-like permease family protein</fullName>
    </submittedName>
</protein>
<comment type="subcellular location">
    <subcellularLocation>
        <location evidence="1">Cell membrane</location>
        <topology evidence="1">Multi-pass membrane protein</topology>
    </subcellularLocation>
</comment>
<feature type="domain" description="MacB-like periplasmic core" evidence="9">
    <location>
        <begin position="60"/>
        <end position="259"/>
    </location>
</feature>
<feature type="transmembrane region" description="Helical" evidence="7">
    <location>
        <begin position="380"/>
        <end position="398"/>
    </location>
</feature>
<keyword evidence="11" id="KW-1185">Reference proteome</keyword>
<dbReference type="Pfam" id="PF12704">
    <property type="entry name" value="MacB_PCD"/>
    <property type="match status" value="1"/>
</dbReference>
<evidence type="ECO:0000313" key="10">
    <source>
        <dbReference type="EMBL" id="MBR7799750.1"/>
    </source>
</evidence>
<dbReference type="PANTHER" id="PTHR30572:SF4">
    <property type="entry name" value="ABC TRANSPORTER PERMEASE YTRF"/>
    <property type="match status" value="1"/>
</dbReference>
<sequence>MKTLFEVRPILSAMLRNKTGPLLVAIQVALSLAMLVNALYVVNLRLDAANRPSGIAEELNSFRVNISNQKMGGHEDQIAMQKREAATIRAVPGVVSVARVNSFPVSRSGSNSGMAADRRQTNSTATAGMFFSPDSLIQTWGLRLVEGSDFKPEDFMEIDVNASRDFPKTAIISKALAEKLFPGESQFVGKEFFQGTGEGAQSLRIVGVVERLQTSGAQSDESGEYSLLSPVRLTNDPYFGYAVRTEPGQRDRVIKEVEEALRKASTTPVNVKSLTMEDMRIDRYRSEKGLAWMLLTVSLLLIVVTASGIVGMSSLWVAQRQKQIGIRRALGASRIHILVYFFTENCLITSSGIVVGTALALGLNQVLVSQFELSKLPLSYLFIAPFIFWILGIFAVYAPAWRAASISPATATRGVV</sequence>
<feature type="domain" description="ABC3 transporter permease C-terminal" evidence="8">
    <location>
        <begin position="296"/>
        <end position="408"/>
    </location>
</feature>
<reference evidence="10" key="1">
    <citation type="submission" date="2021-04" db="EMBL/GenBank/DDBJ databases">
        <title>novel species isolated from subtropical streams in China.</title>
        <authorList>
            <person name="Lu H."/>
        </authorList>
    </citation>
    <scope>NUCLEOTIDE SEQUENCE</scope>
    <source>
        <strain evidence="10">FT137W</strain>
    </source>
</reference>
<keyword evidence="5 7" id="KW-0472">Membrane</keyword>
<organism evidence="10 11">
    <name type="scientific">Undibacterium fentianense</name>
    <dbReference type="NCBI Taxonomy" id="2828728"/>
    <lineage>
        <taxon>Bacteria</taxon>
        <taxon>Pseudomonadati</taxon>
        <taxon>Pseudomonadota</taxon>
        <taxon>Betaproteobacteria</taxon>
        <taxon>Burkholderiales</taxon>
        <taxon>Oxalobacteraceae</taxon>
        <taxon>Undibacterium</taxon>
    </lineage>
</organism>
<dbReference type="EMBL" id="JAGSPJ010000002">
    <property type="protein sequence ID" value="MBR7799750.1"/>
    <property type="molecule type" value="Genomic_DNA"/>
</dbReference>
<evidence type="ECO:0000259" key="9">
    <source>
        <dbReference type="Pfam" id="PF12704"/>
    </source>
</evidence>
<comment type="caution">
    <text evidence="10">The sequence shown here is derived from an EMBL/GenBank/DDBJ whole genome shotgun (WGS) entry which is preliminary data.</text>
</comment>
<evidence type="ECO:0000256" key="2">
    <source>
        <dbReference type="ARBA" id="ARBA00022475"/>
    </source>
</evidence>
<name>A0A941DZN0_9BURK</name>